<reference evidence="2" key="1">
    <citation type="submission" date="2020-03" db="EMBL/GenBank/DDBJ databases">
        <authorList>
            <person name="Weist P."/>
        </authorList>
    </citation>
    <scope>NUCLEOTIDE SEQUENCE</scope>
</reference>
<organism evidence="2 3">
    <name type="scientific">Pleuronectes platessa</name>
    <name type="common">European plaice</name>
    <dbReference type="NCBI Taxonomy" id="8262"/>
    <lineage>
        <taxon>Eukaryota</taxon>
        <taxon>Metazoa</taxon>
        <taxon>Chordata</taxon>
        <taxon>Craniata</taxon>
        <taxon>Vertebrata</taxon>
        <taxon>Euteleostomi</taxon>
        <taxon>Actinopterygii</taxon>
        <taxon>Neopterygii</taxon>
        <taxon>Teleostei</taxon>
        <taxon>Neoteleostei</taxon>
        <taxon>Acanthomorphata</taxon>
        <taxon>Carangaria</taxon>
        <taxon>Pleuronectiformes</taxon>
        <taxon>Pleuronectoidei</taxon>
        <taxon>Pleuronectidae</taxon>
        <taxon>Pleuronectes</taxon>
    </lineage>
</organism>
<gene>
    <name evidence="2" type="ORF">PLEPLA_LOCUS28326</name>
</gene>
<dbReference type="Proteomes" id="UP001153269">
    <property type="component" value="Unassembled WGS sequence"/>
</dbReference>
<evidence type="ECO:0000313" key="2">
    <source>
        <dbReference type="EMBL" id="CAB1440560.1"/>
    </source>
</evidence>
<name>A0A9N7YWQ7_PLEPL</name>
<keyword evidence="3" id="KW-1185">Reference proteome</keyword>
<dbReference type="AlphaFoldDB" id="A0A9N7YWQ7"/>
<sequence>MMNQTLEQFGAWQTERVHRPLSAAGTRRMVEELSNHQKEETQSRLIITVIRNPASRLVSLSLHGSSPTADRPSAEIEDSSLHDHVPPALSPRPPAPHRQERAETAAQRFASCANPLDIQVGGELTS</sequence>
<evidence type="ECO:0000313" key="3">
    <source>
        <dbReference type="Proteomes" id="UP001153269"/>
    </source>
</evidence>
<protein>
    <submittedName>
        <fullName evidence="2">Uncharacterized protein</fullName>
    </submittedName>
</protein>
<comment type="caution">
    <text evidence="2">The sequence shown here is derived from an EMBL/GenBank/DDBJ whole genome shotgun (WGS) entry which is preliminary data.</text>
</comment>
<evidence type="ECO:0000256" key="1">
    <source>
        <dbReference type="SAM" id="MobiDB-lite"/>
    </source>
</evidence>
<feature type="region of interest" description="Disordered" evidence="1">
    <location>
        <begin position="61"/>
        <end position="106"/>
    </location>
</feature>
<accession>A0A9N7YWQ7</accession>
<dbReference type="EMBL" id="CADEAL010002469">
    <property type="protein sequence ID" value="CAB1440560.1"/>
    <property type="molecule type" value="Genomic_DNA"/>
</dbReference>
<proteinExistence type="predicted"/>